<gene>
    <name evidence="3" type="ORF">UV61_C0009G0013</name>
</gene>
<dbReference type="Proteomes" id="UP000034050">
    <property type="component" value="Unassembled WGS sequence"/>
</dbReference>
<dbReference type="Gene3D" id="2.10.260.10">
    <property type="match status" value="1"/>
</dbReference>
<accession>A0A0G1ETR4</accession>
<dbReference type="SUPFAM" id="SSF89447">
    <property type="entry name" value="AbrB/MazE/MraZ-like"/>
    <property type="match status" value="1"/>
</dbReference>
<dbReference type="InterPro" id="IPR037914">
    <property type="entry name" value="SpoVT-AbrB_sf"/>
</dbReference>
<dbReference type="SMART" id="SM00966">
    <property type="entry name" value="SpoVT_AbrB"/>
    <property type="match status" value="1"/>
</dbReference>
<feature type="domain" description="SpoVT-AbrB" evidence="2">
    <location>
        <begin position="4"/>
        <end position="53"/>
    </location>
</feature>
<dbReference type="GO" id="GO:0003677">
    <property type="term" value="F:DNA binding"/>
    <property type="evidence" value="ECO:0007669"/>
    <property type="project" value="UniProtKB-UniRule"/>
</dbReference>
<dbReference type="NCBIfam" id="TIGR01439">
    <property type="entry name" value="lp_hng_hel_AbrB"/>
    <property type="match status" value="1"/>
</dbReference>
<dbReference type="Pfam" id="PF04014">
    <property type="entry name" value="MazE_antitoxin"/>
    <property type="match status" value="1"/>
</dbReference>
<organism evidence="3 4">
    <name type="scientific">Candidatus Gottesmanbacteria bacterium GW2011_GWB1_43_11</name>
    <dbReference type="NCBI Taxonomy" id="1618446"/>
    <lineage>
        <taxon>Bacteria</taxon>
        <taxon>Candidatus Gottesmaniibacteriota</taxon>
    </lineage>
</organism>
<dbReference type="STRING" id="1618446.UV61_C0009G0013"/>
<evidence type="ECO:0000313" key="3">
    <source>
        <dbReference type="EMBL" id="KKS86486.1"/>
    </source>
</evidence>
<dbReference type="InterPro" id="IPR007159">
    <property type="entry name" value="SpoVT-AbrB_dom"/>
</dbReference>
<evidence type="ECO:0000259" key="2">
    <source>
        <dbReference type="PROSITE" id="PS51740"/>
    </source>
</evidence>
<dbReference type="PROSITE" id="PS51740">
    <property type="entry name" value="SPOVT_ABRB"/>
    <property type="match status" value="1"/>
</dbReference>
<evidence type="ECO:0000256" key="1">
    <source>
        <dbReference type="PROSITE-ProRule" id="PRU01076"/>
    </source>
</evidence>
<protein>
    <recommendedName>
        <fullName evidence="2">SpoVT-AbrB domain-containing protein</fullName>
    </recommendedName>
</protein>
<dbReference type="EMBL" id="LCFD01000009">
    <property type="protein sequence ID" value="KKS86486.1"/>
    <property type="molecule type" value="Genomic_DNA"/>
</dbReference>
<dbReference type="AlphaFoldDB" id="A0A0G1ETR4"/>
<reference evidence="3 4" key="1">
    <citation type="journal article" date="2015" name="Nature">
        <title>rRNA introns, odd ribosomes, and small enigmatic genomes across a large radiation of phyla.</title>
        <authorList>
            <person name="Brown C.T."/>
            <person name="Hug L.A."/>
            <person name="Thomas B.C."/>
            <person name="Sharon I."/>
            <person name="Castelle C.J."/>
            <person name="Singh A."/>
            <person name="Wilkins M.J."/>
            <person name="Williams K.H."/>
            <person name="Banfield J.F."/>
        </authorList>
    </citation>
    <scope>NUCLEOTIDE SEQUENCE [LARGE SCALE GENOMIC DNA]</scope>
</reference>
<evidence type="ECO:0000313" key="4">
    <source>
        <dbReference type="Proteomes" id="UP000034050"/>
    </source>
</evidence>
<keyword evidence="1" id="KW-0238">DNA-binding</keyword>
<name>A0A0G1ETR4_9BACT</name>
<sequence length="84" mass="9220">MYMNVILTVSSQGQVVIPVKVRKILGLKSGSKVTLSVSQARGSPSVILEPQPESWVKYASGRGKGIWGIGEDYIEKERGNWDKT</sequence>
<proteinExistence type="predicted"/>
<comment type="caution">
    <text evidence="3">The sequence shown here is derived from an EMBL/GenBank/DDBJ whole genome shotgun (WGS) entry which is preliminary data.</text>
</comment>